<keyword evidence="4" id="KW-0547">Nucleotide-binding</keyword>
<evidence type="ECO:0000259" key="7">
    <source>
        <dbReference type="PROSITE" id="PS50011"/>
    </source>
</evidence>
<dbReference type="PANTHER" id="PTHR24058:SF22">
    <property type="entry name" value="DUAL SPECIFICITY TYROSINE-PHOSPHORYLATION-REGULATED KINASE 4"/>
    <property type="match status" value="1"/>
</dbReference>
<evidence type="ECO:0000256" key="2">
    <source>
        <dbReference type="ARBA" id="ARBA00022527"/>
    </source>
</evidence>
<reference evidence="8 9" key="1">
    <citation type="journal article" date="2011" name="Nature">
        <title>Genome sequencing reveals insights into physiology and longevity of the naked mole rat.</title>
        <authorList>
            <person name="Kim E.B."/>
            <person name="Fang X."/>
            <person name="Fushan A.A."/>
            <person name="Huang Z."/>
            <person name="Lobanov A.V."/>
            <person name="Han L."/>
            <person name="Marino S.M."/>
            <person name="Sun X."/>
            <person name="Turanov A.A."/>
            <person name="Yang P."/>
            <person name="Yim S.H."/>
            <person name="Zhao X."/>
            <person name="Kasaikina M.V."/>
            <person name="Stoletzki N."/>
            <person name="Peng C."/>
            <person name="Polak P."/>
            <person name="Xiong Z."/>
            <person name="Kiezun A."/>
            <person name="Zhu Y."/>
            <person name="Chen Y."/>
            <person name="Kryukov G.V."/>
            <person name="Zhang Q."/>
            <person name="Peshkin L."/>
            <person name="Yang L."/>
            <person name="Bronson R.T."/>
            <person name="Buffenstein R."/>
            <person name="Wang B."/>
            <person name="Han C."/>
            <person name="Li Q."/>
            <person name="Chen L."/>
            <person name="Zhao W."/>
            <person name="Sunyaev S.R."/>
            <person name="Park T.J."/>
            <person name="Zhang G."/>
            <person name="Wang J."/>
            <person name="Gladyshev V.N."/>
        </authorList>
    </citation>
    <scope>NUCLEOTIDE SEQUENCE [LARGE SCALE GENOMIC DNA]</scope>
</reference>
<dbReference type="AlphaFoldDB" id="G5AS00"/>
<accession>G5AS00</accession>
<evidence type="ECO:0000256" key="4">
    <source>
        <dbReference type="ARBA" id="ARBA00022741"/>
    </source>
</evidence>
<keyword evidence="3" id="KW-0808">Transferase</keyword>
<evidence type="ECO:0000256" key="1">
    <source>
        <dbReference type="ARBA" id="ARBA00008867"/>
    </source>
</evidence>
<dbReference type="GO" id="GO:0005856">
    <property type="term" value="C:cytoskeleton"/>
    <property type="evidence" value="ECO:0007669"/>
    <property type="project" value="TreeGrafter"/>
</dbReference>
<dbReference type="GO" id="GO:0005634">
    <property type="term" value="C:nucleus"/>
    <property type="evidence" value="ECO:0007669"/>
    <property type="project" value="TreeGrafter"/>
</dbReference>
<protein>
    <submittedName>
        <fullName evidence="8">Dual specificity tyrosine-phosphorylation-regulated kinase 4</fullName>
    </submittedName>
</protein>
<sequence>MALDPVNEGENIVLYQKGPISFKVIDFGASCYEHQKVYTYIQSQFYLSPEVILGHPYNMAIDMWSLGCIMAEL</sequence>
<evidence type="ECO:0000256" key="3">
    <source>
        <dbReference type="ARBA" id="ARBA00022679"/>
    </source>
</evidence>
<proteinExistence type="inferred from homology"/>
<keyword evidence="6" id="KW-0067">ATP-binding</keyword>
<dbReference type="SUPFAM" id="SSF56112">
    <property type="entry name" value="Protein kinase-like (PK-like)"/>
    <property type="match status" value="1"/>
</dbReference>
<dbReference type="InterPro" id="IPR050494">
    <property type="entry name" value="Ser_Thr_dual-spec_kinase"/>
</dbReference>
<feature type="domain" description="Protein kinase" evidence="7">
    <location>
        <begin position="1"/>
        <end position="73"/>
    </location>
</feature>
<dbReference type="GO" id="GO:0004674">
    <property type="term" value="F:protein serine/threonine kinase activity"/>
    <property type="evidence" value="ECO:0007669"/>
    <property type="project" value="UniProtKB-KW"/>
</dbReference>
<dbReference type="InParanoid" id="G5AS00"/>
<evidence type="ECO:0000256" key="6">
    <source>
        <dbReference type="ARBA" id="ARBA00022840"/>
    </source>
</evidence>
<dbReference type="PROSITE" id="PS50011">
    <property type="entry name" value="PROTEIN_KINASE_DOM"/>
    <property type="match status" value="1"/>
</dbReference>
<dbReference type="GO" id="GO:0005524">
    <property type="term" value="F:ATP binding"/>
    <property type="evidence" value="ECO:0007669"/>
    <property type="project" value="UniProtKB-KW"/>
</dbReference>
<name>G5AS00_HETGA</name>
<dbReference type="InterPro" id="IPR000719">
    <property type="entry name" value="Prot_kinase_dom"/>
</dbReference>
<dbReference type="GO" id="GO:0005737">
    <property type="term" value="C:cytoplasm"/>
    <property type="evidence" value="ECO:0007669"/>
    <property type="project" value="TreeGrafter"/>
</dbReference>
<evidence type="ECO:0000256" key="5">
    <source>
        <dbReference type="ARBA" id="ARBA00022777"/>
    </source>
</evidence>
<organism evidence="8 9">
    <name type="scientific">Heterocephalus glaber</name>
    <name type="common">Naked mole rat</name>
    <dbReference type="NCBI Taxonomy" id="10181"/>
    <lineage>
        <taxon>Eukaryota</taxon>
        <taxon>Metazoa</taxon>
        <taxon>Chordata</taxon>
        <taxon>Craniata</taxon>
        <taxon>Vertebrata</taxon>
        <taxon>Euteleostomi</taxon>
        <taxon>Mammalia</taxon>
        <taxon>Eutheria</taxon>
        <taxon>Euarchontoglires</taxon>
        <taxon>Glires</taxon>
        <taxon>Rodentia</taxon>
        <taxon>Hystricomorpha</taxon>
        <taxon>Bathyergidae</taxon>
        <taxon>Heterocephalus</taxon>
    </lineage>
</organism>
<dbReference type="Gene3D" id="1.10.510.10">
    <property type="entry name" value="Transferase(Phosphotransferase) domain 1"/>
    <property type="match status" value="1"/>
</dbReference>
<dbReference type="Proteomes" id="UP000006813">
    <property type="component" value="Unassembled WGS sequence"/>
</dbReference>
<dbReference type="Pfam" id="PF00069">
    <property type="entry name" value="Pkinase"/>
    <property type="match status" value="1"/>
</dbReference>
<evidence type="ECO:0000313" key="9">
    <source>
        <dbReference type="Proteomes" id="UP000006813"/>
    </source>
</evidence>
<dbReference type="PANTHER" id="PTHR24058">
    <property type="entry name" value="DUAL SPECIFICITY PROTEIN KINASE"/>
    <property type="match status" value="1"/>
</dbReference>
<dbReference type="STRING" id="10181.G5AS00"/>
<comment type="similarity">
    <text evidence="1">Belongs to the protein kinase superfamily. CMGC Ser/Thr protein kinase family. MNB/DYRK subfamily.</text>
</comment>
<dbReference type="InterPro" id="IPR011009">
    <property type="entry name" value="Kinase-like_dom_sf"/>
</dbReference>
<evidence type="ECO:0000313" key="8">
    <source>
        <dbReference type="EMBL" id="EHA99810.1"/>
    </source>
</evidence>
<keyword evidence="2" id="KW-0723">Serine/threonine-protein kinase</keyword>
<gene>
    <name evidence="8" type="ORF">GW7_05505</name>
</gene>
<keyword evidence="5 8" id="KW-0418">Kinase</keyword>
<dbReference type="EMBL" id="JH166718">
    <property type="protein sequence ID" value="EHA99810.1"/>
    <property type="molecule type" value="Genomic_DNA"/>
</dbReference>